<accession>A0A1X2HA04</accession>
<proteinExistence type="predicted"/>
<sequence>MHPALIVLIAVGVPLAIWGAYEGGSYAHRKWSEYQEEREYAEFVRRTNSEKMHAPAGRTSSFDDDDDEDEFDDDNEPLAYSAWRRGYGELRNRRQKSPNVMNESWDYELSEMEKSIMERRERLRQEEEQIRQEEQDLQRRRQSIQTRGNSIIGVPDQNQQPYNPFASLDSSMQTEVPQRPDFDHVPSFFAPQPSAEENPFASSDRFMSSSSSSSASELGRDPFSDDQRTSVVSETPQQQPQEEHHDNSQQQLHDSHEGLMESLRQDLEGLQTEDDDGDDEAPSHHQRNHLSSLRGVSDSEDSWSDLDRDSSLGHSRQTSDANDSIRTPPPPPPAEDYGVLSMSSEDEEDHRR</sequence>
<dbReference type="EMBL" id="MCGN01000006">
    <property type="protein sequence ID" value="ORY95475.1"/>
    <property type="molecule type" value="Genomic_DNA"/>
</dbReference>
<reference evidence="3 4" key="1">
    <citation type="submission" date="2016-07" db="EMBL/GenBank/DDBJ databases">
        <title>Pervasive Adenine N6-methylation of Active Genes in Fungi.</title>
        <authorList>
            <consortium name="DOE Joint Genome Institute"/>
            <person name="Mondo S.J."/>
            <person name="Dannebaum R.O."/>
            <person name="Kuo R.C."/>
            <person name="Labutti K."/>
            <person name="Haridas S."/>
            <person name="Kuo A."/>
            <person name="Salamov A."/>
            <person name="Ahrendt S.R."/>
            <person name="Lipzen A."/>
            <person name="Sullivan W."/>
            <person name="Andreopoulos W.B."/>
            <person name="Clum A."/>
            <person name="Lindquist E."/>
            <person name="Daum C."/>
            <person name="Ramamoorthy G.K."/>
            <person name="Gryganskyi A."/>
            <person name="Culley D."/>
            <person name="Magnuson J.K."/>
            <person name="James T.Y."/>
            <person name="O'Malley M.A."/>
            <person name="Stajich J.E."/>
            <person name="Spatafora J.W."/>
            <person name="Visel A."/>
            <person name="Grigoriev I.V."/>
        </authorList>
    </citation>
    <scope>NUCLEOTIDE SEQUENCE [LARGE SCALE GENOMIC DNA]</scope>
    <source>
        <strain evidence="3 4">NRRL 2496</strain>
    </source>
</reference>
<dbReference type="Proteomes" id="UP000242180">
    <property type="component" value="Unassembled WGS sequence"/>
</dbReference>
<keyword evidence="4" id="KW-1185">Reference proteome</keyword>
<evidence type="ECO:0000313" key="4">
    <source>
        <dbReference type="Proteomes" id="UP000242180"/>
    </source>
</evidence>
<feature type="signal peptide" evidence="2">
    <location>
        <begin position="1"/>
        <end position="19"/>
    </location>
</feature>
<feature type="compositionally biased region" description="Polar residues" evidence="1">
    <location>
        <begin position="156"/>
        <end position="176"/>
    </location>
</feature>
<feature type="compositionally biased region" description="Acidic residues" evidence="1">
    <location>
        <begin position="62"/>
        <end position="76"/>
    </location>
</feature>
<feature type="compositionally biased region" description="Low complexity" evidence="1">
    <location>
        <begin position="202"/>
        <end position="216"/>
    </location>
</feature>
<feature type="chain" id="PRO_5010874607" evidence="2">
    <location>
        <begin position="20"/>
        <end position="352"/>
    </location>
</feature>
<feature type="region of interest" description="Disordered" evidence="1">
    <location>
        <begin position="130"/>
        <end position="352"/>
    </location>
</feature>
<dbReference type="InParanoid" id="A0A1X2HA04"/>
<name>A0A1X2HA04_SYNRA</name>
<feature type="compositionally biased region" description="Acidic residues" evidence="1">
    <location>
        <begin position="271"/>
        <end position="280"/>
    </location>
</feature>
<dbReference type="OMA" id="YQEEREY"/>
<dbReference type="AlphaFoldDB" id="A0A1X2HA04"/>
<evidence type="ECO:0000256" key="1">
    <source>
        <dbReference type="SAM" id="MobiDB-lite"/>
    </source>
</evidence>
<feature type="region of interest" description="Disordered" evidence="1">
    <location>
        <begin position="49"/>
        <end position="78"/>
    </location>
</feature>
<protein>
    <submittedName>
        <fullName evidence="3">Uncharacterized protein</fullName>
    </submittedName>
</protein>
<organism evidence="3 4">
    <name type="scientific">Syncephalastrum racemosum</name>
    <name type="common">Filamentous fungus</name>
    <dbReference type="NCBI Taxonomy" id="13706"/>
    <lineage>
        <taxon>Eukaryota</taxon>
        <taxon>Fungi</taxon>
        <taxon>Fungi incertae sedis</taxon>
        <taxon>Mucoromycota</taxon>
        <taxon>Mucoromycotina</taxon>
        <taxon>Mucoromycetes</taxon>
        <taxon>Mucorales</taxon>
        <taxon>Syncephalastraceae</taxon>
        <taxon>Syncephalastrum</taxon>
    </lineage>
</organism>
<feature type="compositionally biased region" description="Basic and acidic residues" evidence="1">
    <location>
        <begin position="130"/>
        <end position="139"/>
    </location>
</feature>
<evidence type="ECO:0000256" key="2">
    <source>
        <dbReference type="SAM" id="SignalP"/>
    </source>
</evidence>
<comment type="caution">
    <text evidence="3">The sequence shown here is derived from an EMBL/GenBank/DDBJ whole genome shotgun (WGS) entry which is preliminary data.</text>
</comment>
<keyword evidence="2" id="KW-0732">Signal</keyword>
<dbReference type="OrthoDB" id="2276345at2759"/>
<feature type="compositionally biased region" description="Basic and acidic residues" evidence="1">
    <location>
        <begin position="241"/>
        <end position="267"/>
    </location>
</feature>
<feature type="compositionally biased region" description="Basic and acidic residues" evidence="1">
    <location>
        <begin position="218"/>
        <end position="228"/>
    </location>
</feature>
<evidence type="ECO:0000313" key="3">
    <source>
        <dbReference type="EMBL" id="ORY95475.1"/>
    </source>
</evidence>
<feature type="compositionally biased region" description="Polar residues" evidence="1">
    <location>
        <begin position="312"/>
        <end position="325"/>
    </location>
</feature>
<gene>
    <name evidence="3" type="ORF">BCR43DRAFT_302398</name>
</gene>